<dbReference type="Proteomes" id="UP000198863">
    <property type="component" value="Unassembled WGS sequence"/>
</dbReference>
<dbReference type="Pfam" id="PF25872">
    <property type="entry name" value="HTH_77"/>
    <property type="match status" value="1"/>
</dbReference>
<name>A0A1G7T9F9_9ACTN</name>
<dbReference type="GO" id="GO:0006355">
    <property type="term" value="P:regulation of DNA-templated transcription"/>
    <property type="evidence" value="ECO:0007669"/>
    <property type="project" value="InterPro"/>
</dbReference>
<reference evidence="6" key="1">
    <citation type="submission" date="2016-10" db="EMBL/GenBank/DDBJ databases">
        <authorList>
            <person name="Varghese N."/>
            <person name="Submissions S."/>
        </authorList>
    </citation>
    <scope>NUCLEOTIDE SEQUENCE [LARGE SCALE GENOMIC DNA]</scope>
    <source>
        <strain evidence="6">DSM 44526</strain>
    </source>
</reference>
<dbReference type="GO" id="GO:0003677">
    <property type="term" value="F:DNA binding"/>
    <property type="evidence" value="ECO:0007669"/>
    <property type="project" value="UniProtKB-UniRule"/>
</dbReference>
<keyword evidence="2 3" id="KW-0238">DNA-binding</keyword>
<dbReference type="Gene3D" id="3.40.50.300">
    <property type="entry name" value="P-loop containing nucleotide triphosphate hydrolases"/>
    <property type="match status" value="1"/>
</dbReference>
<dbReference type="OrthoDB" id="499349at2"/>
<dbReference type="GO" id="GO:0000160">
    <property type="term" value="P:phosphorelay signal transduction system"/>
    <property type="evidence" value="ECO:0007669"/>
    <property type="project" value="InterPro"/>
</dbReference>
<accession>A0A1G7T9F9</accession>
<dbReference type="InterPro" id="IPR027417">
    <property type="entry name" value="P-loop_NTPase"/>
</dbReference>
<dbReference type="Gene3D" id="1.10.10.10">
    <property type="entry name" value="Winged helix-like DNA-binding domain superfamily/Winged helix DNA-binding domain"/>
    <property type="match status" value="1"/>
</dbReference>
<dbReference type="Gene3D" id="1.25.40.10">
    <property type="entry name" value="Tetratricopeptide repeat domain"/>
    <property type="match status" value="1"/>
</dbReference>
<dbReference type="InterPro" id="IPR001867">
    <property type="entry name" value="OmpR/PhoB-type_DNA-bd"/>
</dbReference>
<evidence type="ECO:0000256" key="2">
    <source>
        <dbReference type="ARBA" id="ARBA00023125"/>
    </source>
</evidence>
<dbReference type="Pfam" id="PF00486">
    <property type="entry name" value="Trans_reg_C"/>
    <property type="match status" value="1"/>
</dbReference>
<evidence type="ECO:0000256" key="1">
    <source>
        <dbReference type="ARBA" id="ARBA00005820"/>
    </source>
</evidence>
<organism evidence="5 6">
    <name type="scientific">Klenkia brasiliensis</name>
    <dbReference type="NCBI Taxonomy" id="333142"/>
    <lineage>
        <taxon>Bacteria</taxon>
        <taxon>Bacillati</taxon>
        <taxon>Actinomycetota</taxon>
        <taxon>Actinomycetes</taxon>
        <taxon>Geodermatophilales</taxon>
        <taxon>Geodermatophilaceae</taxon>
        <taxon>Klenkia</taxon>
    </lineage>
</organism>
<feature type="DNA-binding region" description="OmpR/PhoB-type" evidence="3">
    <location>
        <begin position="1"/>
        <end position="91"/>
    </location>
</feature>
<dbReference type="SMART" id="SM01043">
    <property type="entry name" value="BTAD"/>
    <property type="match status" value="1"/>
</dbReference>
<evidence type="ECO:0000259" key="4">
    <source>
        <dbReference type="PROSITE" id="PS51755"/>
    </source>
</evidence>
<dbReference type="InterPro" id="IPR036388">
    <property type="entry name" value="WH-like_DNA-bd_sf"/>
</dbReference>
<dbReference type="PANTHER" id="PTHR47691:SF3">
    <property type="entry name" value="HTH-TYPE TRANSCRIPTIONAL REGULATOR RV0890C-RELATED"/>
    <property type="match status" value="1"/>
</dbReference>
<feature type="domain" description="OmpR/PhoB-type" evidence="4">
    <location>
        <begin position="1"/>
        <end position="91"/>
    </location>
</feature>
<dbReference type="InterPro" id="IPR005158">
    <property type="entry name" value="BTAD"/>
</dbReference>
<protein>
    <submittedName>
        <fullName evidence="5">Predicted ATPase</fullName>
    </submittedName>
</protein>
<dbReference type="SMART" id="SM00862">
    <property type="entry name" value="Trans_reg_C"/>
    <property type="match status" value="1"/>
</dbReference>
<dbReference type="PANTHER" id="PTHR47691">
    <property type="entry name" value="REGULATOR-RELATED"/>
    <property type="match status" value="1"/>
</dbReference>
<dbReference type="Pfam" id="PF03704">
    <property type="entry name" value="BTAD"/>
    <property type="match status" value="1"/>
</dbReference>
<evidence type="ECO:0000256" key="3">
    <source>
        <dbReference type="PROSITE-ProRule" id="PRU01091"/>
    </source>
</evidence>
<dbReference type="PROSITE" id="PS51755">
    <property type="entry name" value="OMPR_PHOB"/>
    <property type="match status" value="1"/>
</dbReference>
<dbReference type="SUPFAM" id="SSF48452">
    <property type="entry name" value="TPR-like"/>
    <property type="match status" value="1"/>
</dbReference>
<dbReference type="RefSeq" id="WP_091062647.1">
    <property type="nucleotide sequence ID" value="NZ_FNCF01000003.1"/>
</dbReference>
<proteinExistence type="inferred from homology"/>
<gene>
    <name evidence="5" type="ORF">SAMN05660324_2371</name>
</gene>
<dbReference type="AlphaFoldDB" id="A0A1G7T9F9"/>
<dbReference type="PRINTS" id="PR00364">
    <property type="entry name" value="DISEASERSIST"/>
</dbReference>
<dbReference type="InterPro" id="IPR058852">
    <property type="entry name" value="HTH_77"/>
</dbReference>
<comment type="similarity">
    <text evidence="1">Belongs to the AfsR/DnrI/RedD regulatory family.</text>
</comment>
<keyword evidence="6" id="KW-1185">Reference proteome</keyword>
<dbReference type="SUPFAM" id="SSF52540">
    <property type="entry name" value="P-loop containing nucleoside triphosphate hydrolases"/>
    <property type="match status" value="1"/>
</dbReference>
<dbReference type="InterPro" id="IPR011990">
    <property type="entry name" value="TPR-like_helical_dom_sf"/>
</dbReference>
<evidence type="ECO:0000313" key="5">
    <source>
        <dbReference type="EMBL" id="SDG31936.1"/>
    </source>
</evidence>
<dbReference type="EMBL" id="FNCF01000003">
    <property type="protein sequence ID" value="SDG31936.1"/>
    <property type="molecule type" value="Genomic_DNA"/>
</dbReference>
<sequence length="1006" mass="103841">MTVAVQLLGPVAVLVDGRPVELGGQRARALVARLALDPGRVVPVDALVDALWETDPPAAPANALQAVVSRLRRAVPALPVRSQPPGYLLDLPRDAVDACLLEDGADPGSAGEPLADLRDLGFTEAPAARWSELQLAAAERRLAGTGADGLPELDRLVAAHPLRETLAAVRVRALHRAGRTADALAAYAAARARLADELGLDPGPALREAHLAVLRDEAPPAPERPVLRTPLTSFRGRDAELDLVSDRLTGGRLVTLIGPGGAGKTRLALESARRREGQLPDGVWWVELAPVTEARQLPGAVLAAVGRRETGLLDRVPTAPEAGERLREVFAGRRALLVLDNCEHLVDAAARLADDLLGACPGLSVLTTSREALGIPGEALVPVGPLPAEDAARLVADRAAAARPGLVLDDGLVGDLVRRLDGMPLALELAAARLRTLSLAQVVARLDDRFALLTGGSRVALPRHQTLRAVVEWSWEALSPVEQAVARRLSVLVGGATVESAEAVCGVPDVVDPVASLVNKSLLAAVPEGDGVRFRMLETVRAYGAEQLDAAGERAATEAAHAAWCRALVDRLDPLLRGPGQLAALAELRAEQDGLVAALRRDLDAGRGDDAVHLAGRLAWFWLLTGQQVTAGRLLAEVAQLPARATPLRTACLTFAALAGTEETGWAGAMTALSAVVDVPAELGPAAQEPVVVVCWALSAVFVGRGDRLVALDDHPDPWVRAFVRAGRALAAENEGDYATLGTEVRAAREAFGALGDRWGRSLTASSLAQLAALDGDLAGAAALVREALECSDALGTSDDSPMLRTRLALLRATAGEPGPAGAELDAVVAELGPPAGPVLPFAEAGRAVVAVLAGEPDLAERWSAAAVTHLTGGAPGVVDQLAWFVRTVRAAVLAGRGDVAAATTELDLALGSGDAPRDMPAAATVVVGRALVAEAAGDPAGAARLLGMSEAVRGRPDLGDAFARGLRARLTAALGSAALEGAVAAGAAVGRAAALAELGPQTRRR</sequence>
<evidence type="ECO:0000313" key="6">
    <source>
        <dbReference type="Proteomes" id="UP000198863"/>
    </source>
</evidence>